<evidence type="ECO:0000313" key="1">
    <source>
        <dbReference type="EMBL" id="ARM75910.1"/>
    </source>
</evidence>
<dbReference type="AlphaFoldDB" id="A0A1W6K0B9"/>
<dbReference type="KEGG" id="aman:B6F84_07630"/>
<keyword evidence="2" id="KW-1185">Reference proteome</keyword>
<dbReference type="Gene3D" id="3.20.20.140">
    <property type="entry name" value="Metal-dependent hydrolases"/>
    <property type="match status" value="1"/>
</dbReference>
<dbReference type="InterPro" id="IPR016195">
    <property type="entry name" value="Pol/histidinol_Pase-like"/>
</dbReference>
<evidence type="ECO:0008006" key="3">
    <source>
        <dbReference type="Google" id="ProtNLM"/>
    </source>
</evidence>
<sequence>MLIETCIRDDRLSKYVYLLGYHDFIQEGNGGKIRRLTIYANSKAELLHKINQIKSTKYIIFCKTNNAEVLRECIKREKISAIVLDSSNINIFRKKSILNMIRTNNKIVDVWLPFSSSYVISKVIIWGYKWINNILFSSCASKFNEIWSPLSKINFLVCHGADEELATYWILMSPLVLMSNASSNN</sequence>
<evidence type="ECO:0000313" key="2">
    <source>
        <dbReference type="Proteomes" id="UP000193404"/>
    </source>
</evidence>
<name>A0A1W6K0B9_9CREN</name>
<dbReference type="STRING" id="282676.B6F84_07630"/>
<gene>
    <name evidence="1" type="ORF">B6F84_07630</name>
</gene>
<organism evidence="1 2">
    <name type="scientific">Acidianus manzaensis</name>
    <dbReference type="NCBI Taxonomy" id="282676"/>
    <lineage>
        <taxon>Archaea</taxon>
        <taxon>Thermoproteota</taxon>
        <taxon>Thermoprotei</taxon>
        <taxon>Sulfolobales</taxon>
        <taxon>Sulfolobaceae</taxon>
        <taxon>Acidianus</taxon>
    </lineage>
</organism>
<dbReference type="EMBL" id="CP020477">
    <property type="protein sequence ID" value="ARM75910.1"/>
    <property type="molecule type" value="Genomic_DNA"/>
</dbReference>
<dbReference type="Proteomes" id="UP000193404">
    <property type="component" value="Chromosome"/>
</dbReference>
<dbReference type="GeneID" id="41590779"/>
<accession>A0A1W6K0B9</accession>
<protein>
    <recommendedName>
        <fullName evidence="3">RNase P p30-like protein</fullName>
    </recommendedName>
</protein>
<reference evidence="1 2" key="1">
    <citation type="submission" date="2017-03" db="EMBL/GenBank/DDBJ databases">
        <title>Sulfur activation and transportation mechanism of thermophilic Archaea Acidianus manzaensis YN-25.</title>
        <authorList>
            <person name="Ma Y."/>
            <person name="Yang Y."/>
            <person name="Xia J."/>
        </authorList>
    </citation>
    <scope>NUCLEOTIDE SEQUENCE [LARGE SCALE GENOMIC DNA]</scope>
    <source>
        <strain evidence="1 2">YN-25</strain>
    </source>
</reference>
<dbReference type="OrthoDB" id="35856at2157"/>
<proteinExistence type="predicted"/>
<dbReference type="SUPFAM" id="SSF89550">
    <property type="entry name" value="PHP domain-like"/>
    <property type="match status" value="1"/>
</dbReference>
<dbReference type="RefSeq" id="WP_148691689.1">
    <property type="nucleotide sequence ID" value="NZ_CP020477.1"/>
</dbReference>